<comment type="caution">
    <text evidence="2">The sequence shown here is derived from an EMBL/GenBank/DDBJ whole genome shotgun (WGS) entry which is preliminary data.</text>
</comment>
<dbReference type="InterPro" id="IPR036372">
    <property type="entry name" value="BEACH_dom_sf"/>
</dbReference>
<accession>A0ABR2KBS7</accession>
<dbReference type="SUPFAM" id="SSF50978">
    <property type="entry name" value="WD40 repeat-like"/>
    <property type="match status" value="1"/>
</dbReference>
<feature type="compositionally biased region" description="Low complexity" evidence="1">
    <location>
        <begin position="1963"/>
        <end position="1980"/>
    </location>
</feature>
<dbReference type="EMBL" id="JAPFFF010000006">
    <property type="protein sequence ID" value="KAK8888529.1"/>
    <property type="molecule type" value="Genomic_DNA"/>
</dbReference>
<evidence type="ECO:0008006" key="4">
    <source>
        <dbReference type="Google" id="ProtNLM"/>
    </source>
</evidence>
<dbReference type="SUPFAM" id="SSF81837">
    <property type="entry name" value="BEACH domain"/>
    <property type="match status" value="1"/>
</dbReference>
<name>A0ABR2KBS7_9EUKA</name>
<reference evidence="2 3" key="1">
    <citation type="submission" date="2024-04" db="EMBL/GenBank/DDBJ databases">
        <title>Tritrichomonas musculus Genome.</title>
        <authorList>
            <person name="Alves-Ferreira E."/>
            <person name="Grigg M."/>
            <person name="Lorenzi H."/>
            <person name="Galac M."/>
        </authorList>
    </citation>
    <scope>NUCLEOTIDE SEQUENCE [LARGE SCALE GENOMIC DNA]</scope>
    <source>
        <strain evidence="2 3">EAF2021</strain>
    </source>
</reference>
<evidence type="ECO:0000313" key="3">
    <source>
        <dbReference type="Proteomes" id="UP001470230"/>
    </source>
</evidence>
<evidence type="ECO:0000313" key="2">
    <source>
        <dbReference type="EMBL" id="KAK8888529.1"/>
    </source>
</evidence>
<dbReference type="Proteomes" id="UP001470230">
    <property type="component" value="Unassembled WGS sequence"/>
</dbReference>
<gene>
    <name evidence="2" type="ORF">M9Y10_039609</name>
</gene>
<dbReference type="InterPro" id="IPR036322">
    <property type="entry name" value="WD40_repeat_dom_sf"/>
</dbReference>
<protein>
    <recommendedName>
        <fullName evidence="4">Beige/BEACH domain containing protein</fullName>
    </recommendedName>
</protein>
<feature type="region of interest" description="Disordered" evidence="1">
    <location>
        <begin position="1949"/>
        <end position="1980"/>
    </location>
</feature>
<keyword evidence="3" id="KW-1185">Reference proteome</keyword>
<proteinExistence type="predicted"/>
<organism evidence="2 3">
    <name type="scientific">Tritrichomonas musculus</name>
    <dbReference type="NCBI Taxonomy" id="1915356"/>
    <lineage>
        <taxon>Eukaryota</taxon>
        <taxon>Metamonada</taxon>
        <taxon>Parabasalia</taxon>
        <taxon>Tritrichomonadida</taxon>
        <taxon>Tritrichomonadidae</taxon>
        <taxon>Tritrichomonas</taxon>
    </lineage>
</organism>
<evidence type="ECO:0000256" key="1">
    <source>
        <dbReference type="SAM" id="MobiDB-lite"/>
    </source>
</evidence>
<sequence>MRNKKTQEFSFIKPDDPNTKILCTTTDYVTLNEKWKAYLKIENANKQKGEYFIDFCVFYLSILKSELAIKLAPKVSIELMKEGAKFHESYQIFTKCIETLIQAMDHFHFSKLEDYLLNFFYSYLKCLYKFNIMIPQSTLLFESIFSKRDIAGDLGSSSFFEKCIPEYFCKNQSIIVSQYLQLLISNQVDNRFYETINPRKSMKSIISIMNDSSLQELMKPQVALLFCTFYQRISKIVKNFSTFVHDNNGLKSLELIITTENRPYFYSMLIMTNNDDKSQPPNSKNLNYTYQYFLNNPEEQNFLFEMIFTLIQTDSSLFDKINSVVPIKKWFESTKINLKSALMLTTTAYKKIPDDFPFILPHFFKLLDRDKDCIEAGTYLKCFNLIDNLFAKRLVSLKNLDSLNFLQLFVLNPKSSQLAEFFTKAPTFAQLTLDIFAYNQNFEIRPQVFNSILILHQYFEKVEMFISLCSAFLIIAPTRNNSIKLMKEIESTGKYYLVMIFAVSFPKSVELTDNFIHLNLHKWISDLFDKSLITIDVLSNLFASLVVQKPYRELNNLIDSFDKSHPIFSLDKNQIDRIVYGWKESDVYPHRPIRVSSLFHLLDCPERCSPYNAWVIGKFCLSNFEDFEKVPLLPCVANRFMHAENVERALKYPKMFEQFCDLSYDHFSMFQFYDGNEEMIIDFNFTTISFWFIFSEELLVDVPIFHTDNLFFYLNNTSLTVICNGQTIVVDATPTQWTHVFIRLESSLISQIIKITLNNENTFSFQLKTKIPEFTNASFSAAIGSPMMFLGSAIRLSSISPKDFSMIYKNGPGYIEPSIELEESLLVTPFALSNVKIPLNCFPVPYMGFPLHNLSNHNLKIMLRHLRETDDRETYNIVFRAICNINKLTNNYNKKFWKQFLESIKHAKFFPSADLLKSALSTVVTPNKSEKIFQTIIYGNDLWDMIDNEALICTLFDSFPTINWKSFPDADIFLAKIVEKNPTNSTIINKIFINWKKVPKTLKLIIDLLKSASITDWNSTQMKFRPESPLQFTILECILNIINKKNHEVFKPYFPFDELRYMFVTASPKLAVQIFHLITVFAAFIVDFIQLDSSFLCKVASLCNFASIWNDSMFLVTGDPDCTNQMILRPSLIPILLHLIWSGSSLIIHSLKNKIDNEKIKTLLDKTIGFITPLIPQIIGQQDCGNIFLTYFPIILHYESIFDPNFAFNTIQSPIKIPQLSVTNLSENDDPIWTDLISMRQKSAQSFPNPPQVPSSKLLLYSIISEFISLTNNDEEISENNEIALPSSIIDLLSDLVLNSGQNAIQMALSLFIWYPYDDASKSQPFVKDLIHVILQRCDLPLLSLALSVTLFFSKKHYLSDDSARIYNDLFILSNKSLQSFGKDGLAKYMLTIMKIFFEIFSKVPNEDYIHLFKVIKRNIHIFSQMALQTKMLKSWIYGFSIAFKDLDGLFEIIFLLYRLQYQEEKKETDEEEPPQLTDDIINGYQSEWEQQVSNTGNEPEVNKDIPNSSLKTISEASFEFTKKTYIANCKHFLVRSLLNDSFLFIDSSFPIFIEKYKWSNFVFLQQLMRQSQSNFNPKCFHLSPRCEPFYTPKILAPSPFPYFEGDFTKSPIVDLFNNNFNVEKPLKCKRTLLSLFYEKFAKLGNPISVAECNFCRYTSQIQAVSFWFSQTIVILMNAKINRNDIQFVDDDLIDPKEKHIFIESVILGHFGKTSLFCSHVVTIVPFYSVLFTLNYSQTKLAFWTFNSGHFILELTPALCKQVAPYLDKINKIAIDSYPLENYLTQAKTTTQAFTMWKNKKISAAQFIYAINSLSKRSFVDLENFPFIPQITNLKDSIDKKEFYDGKTVSSLLSRILPFHYFAEDKCQLDISKCQNLPANLLTLPELLTDINHFGIGDANISNLARTPRHLSAILRTSLEDPNNNNELMKWARSHFDFKLSRSLSLDPRMMNNKNDFDESPKKTNQTQAQNQNQNQNPKQAVPQMKNLLERQKTTVISISRRLSRLTFVNNLTDKVLFRRTHPLYGLAGSISASIDGVFFVIDFAFGITRAYKVIFSGGNPVQAKCISTFSIGSRPISSISGYDWICASASSNRLALWEIITGTVHRLIDFDSLITALSFNESGYYIWVAVSNKIEIVGVNGNILSEKVIEDDVITAITHINRTHNAFCGTKKGKLFMLHFDLASGEINLKELNSLHTNPIEKIIVQRTIRQYLTLDSTGMIEKYDNDGNLINGESPIFTACAICTNPTHELCQFCNKPICKKCMPNHLKGPNCRHVTAFI</sequence>